<organism evidence="1 2">
    <name type="scientific">Hypsizygus marmoreus</name>
    <name type="common">White beech mushroom</name>
    <name type="synonym">Agaricus marmoreus</name>
    <dbReference type="NCBI Taxonomy" id="39966"/>
    <lineage>
        <taxon>Eukaryota</taxon>
        <taxon>Fungi</taxon>
        <taxon>Dikarya</taxon>
        <taxon>Basidiomycota</taxon>
        <taxon>Agaricomycotina</taxon>
        <taxon>Agaricomycetes</taxon>
        <taxon>Agaricomycetidae</taxon>
        <taxon>Agaricales</taxon>
        <taxon>Tricholomatineae</taxon>
        <taxon>Lyophyllaceae</taxon>
        <taxon>Hypsizygus</taxon>
    </lineage>
</organism>
<dbReference type="AlphaFoldDB" id="A0A369JGP3"/>
<reference evidence="1" key="1">
    <citation type="submission" date="2018-04" db="EMBL/GenBank/DDBJ databases">
        <title>Whole genome sequencing of Hypsizygus marmoreus.</title>
        <authorList>
            <person name="Choi I.-G."/>
            <person name="Min B."/>
            <person name="Kim J.-G."/>
            <person name="Kim S."/>
            <person name="Oh Y.-L."/>
            <person name="Kong W.-S."/>
            <person name="Park H."/>
            <person name="Jeong J."/>
            <person name="Song E.-S."/>
        </authorList>
    </citation>
    <scope>NUCLEOTIDE SEQUENCE [LARGE SCALE GENOMIC DNA]</scope>
    <source>
        <strain evidence="1">51987-8</strain>
    </source>
</reference>
<comment type="caution">
    <text evidence="1">The sequence shown here is derived from an EMBL/GenBank/DDBJ whole genome shotgun (WGS) entry which is preliminary data.</text>
</comment>
<evidence type="ECO:0000313" key="1">
    <source>
        <dbReference type="EMBL" id="RDB18873.1"/>
    </source>
</evidence>
<evidence type="ECO:0000313" key="2">
    <source>
        <dbReference type="Proteomes" id="UP000076154"/>
    </source>
</evidence>
<sequence>MLRGRSQVVAKYYQGQLDHGKTFLNELVTLRRANDEAGVGHDGIDTDLLEKAFDRPPNKLSVRALEWFILEKCMRQGLGRSTAVGIQSAFTQYWSAMDGDLYAGQYEYDEETDTVTGCPARSPSIRSLIKTIFELDERDRAAQRLVARSKYFMLYFMSKLREFEEAAEASRGTDESLEDDAGIA</sequence>
<accession>A0A369JGP3</accession>
<dbReference type="OrthoDB" id="2976553at2759"/>
<protein>
    <submittedName>
        <fullName evidence="1">Uncharacterized protein</fullName>
    </submittedName>
</protein>
<dbReference type="STRING" id="39966.A0A369JGP3"/>
<gene>
    <name evidence="1" type="ORF">Hypma_014489</name>
</gene>
<proteinExistence type="predicted"/>
<keyword evidence="2" id="KW-1185">Reference proteome</keyword>
<name>A0A369JGP3_HYPMA</name>
<dbReference type="EMBL" id="LUEZ02000087">
    <property type="protein sequence ID" value="RDB18873.1"/>
    <property type="molecule type" value="Genomic_DNA"/>
</dbReference>
<dbReference type="InParanoid" id="A0A369JGP3"/>
<dbReference type="Proteomes" id="UP000076154">
    <property type="component" value="Unassembled WGS sequence"/>
</dbReference>